<dbReference type="EMBL" id="FITM01000017">
    <property type="protein sequence ID" value="SAY38279.1"/>
    <property type="molecule type" value="Genomic_DNA"/>
</dbReference>
<sequence length="77" mass="8543">MQKLDDRADKVIRDAALRIVMETAFVPWPLADVLLVFLSSMQMFRRIAQIYGSRPGVVASWTLTEGICPTGGCRSSV</sequence>
<dbReference type="GO" id="GO:0016020">
    <property type="term" value="C:membrane"/>
    <property type="evidence" value="ECO:0007669"/>
    <property type="project" value="UniProtKB-SubCell"/>
</dbReference>
<name>A0A164YUW9_9SYNE</name>
<protein>
    <submittedName>
        <fullName evidence="6">Uncharacterized protein</fullName>
    </submittedName>
</protein>
<dbReference type="Pfam" id="PF05128">
    <property type="entry name" value="DUF697"/>
    <property type="match status" value="1"/>
</dbReference>
<evidence type="ECO:0000256" key="1">
    <source>
        <dbReference type="ARBA" id="ARBA00004141"/>
    </source>
</evidence>
<keyword evidence="2 5" id="KW-0812">Transmembrane</keyword>
<evidence type="ECO:0000256" key="4">
    <source>
        <dbReference type="ARBA" id="ARBA00023136"/>
    </source>
</evidence>
<organism evidence="6 7">
    <name type="scientific">Candidatus Synechococcus spongiarum</name>
    <dbReference type="NCBI Taxonomy" id="431041"/>
    <lineage>
        <taxon>Bacteria</taxon>
        <taxon>Bacillati</taxon>
        <taxon>Cyanobacteriota</taxon>
        <taxon>Cyanophyceae</taxon>
        <taxon>Synechococcales</taxon>
        <taxon>Synechococcaceae</taxon>
        <taxon>Synechococcus</taxon>
    </lineage>
</organism>
<accession>A0A164YUW9</accession>
<evidence type="ECO:0000313" key="6">
    <source>
        <dbReference type="EMBL" id="SAY38279.1"/>
    </source>
</evidence>
<evidence type="ECO:0000256" key="3">
    <source>
        <dbReference type="ARBA" id="ARBA00022989"/>
    </source>
</evidence>
<dbReference type="AlphaFoldDB" id="A0A164YUW9"/>
<feature type="transmembrane region" description="Helical" evidence="5">
    <location>
        <begin position="25"/>
        <end position="44"/>
    </location>
</feature>
<proteinExistence type="predicted"/>
<keyword evidence="4 5" id="KW-0472">Membrane</keyword>
<keyword evidence="7" id="KW-1185">Reference proteome</keyword>
<evidence type="ECO:0000256" key="5">
    <source>
        <dbReference type="SAM" id="Phobius"/>
    </source>
</evidence>
<evidence type="ECO:0000256" key="2">
    <source>
        <dbReference type="ARBA" id="ARBA00022692"/>
    </source>
</evidence>
<dbReference type="Proteomes" id="UP000182631">
    <property type="component" value="Unassembled WGS sequence"/>
</dbReference>
<dbReference type="InterPro" id="IPR021147">
    <property type="entry name" value="DUF697"/>
</dbReference>
<gene>
    <name evidence="6" type="ORF">FLM9_138</name>
</gene>
<reference evidence="7" key="1">
    <citation type="submission" date="2016-02" db="EMBL/GenBank/DDBJ databases">
        <authorList>
            <person name="liu f."/>
        </authorList>
    </citation>
    <scope>NUCLEOTIDE SEQUENCE [LARGE SCALE GENOMIC DNA]</scope>
</reference>
<comment type="subcellular location">
    <subcellularLocation>
        <location evidence="1">Membrane</location>
        <topology evidence="1">Multi-pass membrane protein</topology>
    </subcellularLocation>
</comment>
<evidence type="ECO:0000313" key="7">
    <source>
        <dbReference type="Proteomes" id="UP000182631"/>
    </source>
</evidence>
<keyword evidence="3 5" id="KW-1133">Transmembrane helix</keyword>